<organism evidence="2 3">
    <name type="scientific">Conyzicola lurida</name>
    <dbReference type="NCBI Taxonomy" id="1172621"/>
    <lineage>
        <taxon>Bacteria</taxon>
        <taxon>Bacillati</taxon>
        <taxon>Actinomycetota</taxon>
        <taxon>Actinomycetes</taxon>
        <taxon>Micrococcales</taxon>
        <taxon>Microbacteriaceae</taxon>
        <taxon>Conyzicola</taxon>
    </lineage>
</organism>
<sequence length="326" mass="34639">MTTPTISVALCTHNGERFVAEQIRSILAQTTPVTEIVLGDDASTDATVSVVEKAVAGLGAKAPTLVVIRNEVALGVAANFEATLRACTGELVLLSDQDDSWHPTRVSLTVAEFAARPRLTLLHSDATLVDADGTPTGRGLFEVLGVTADDLASEHEGNGFAVLLTRNIVTGATVALRRSLLDVALPVPPAWIHDEWLAAVSAATGGLDSLERQLVDYRQHGGNVIGVSRLSVAQKWGKLVEPRGDRNTQLAQRALELADRLGNMQGVPADILHSARGKLLHETRRASLSPHRLGRLRTVAAELASGRYSVYGRGTADIARDLVQPA</sequence>
<dbReference type="InterPro" id="IPR029044">
    <property type="entry name" value="Nucleotide-diphossugar_trans"/>
</dbReference>
<name>A0A841APK1_9MICO</name>
<dbReference type="SUPFAM" id="SSF53448">
    <property type="entry name" value="Nucleotide-diphospho-sugar transferases"/>
    <property type="match status" value="1"/>
</dbReference>
<dbReference type="Pfam" id="PF00535">
    <property type="entry name" value="Glycos_transf_2"/>
    <property type="match status" value="1"/>
</dbReference>
<protein>
    <submittedName>
        <fullName evidence="2">Glycosyltransferase involved in cell wall biosynthesis</fullName>
    </submittedName>
</protein>
<dbReference type="Proteomes" id="UP000536685">
    <property type="component" value="Unassembled WGS sequence"/>
</dbReference>
<proteinExistence type="predicted"/>
<gene>
    <name evidence="2" type="ORF">HD599_002547</name>
</gene>
<keyword evidence="2" id="KW-0808">Transferase</keyword>
<reference evidence="2 3" key="1">
    <citation type="submission" date="2020-08" db="EMBL/GenBank/DDBJ databases">
        <title>Sequencing the genomes of 1000 actinobacteria strains.</title>
        <authorList>
            <person name="Klenk H.-P."/>
        </authorList>
    </citation>
    <scope>NUCLEOTIDE SEQUENCE [LARGE SCALE GENOMIC DNA]</scope>
    <source>
        <strain evidence="2 3">DSM 105784</strain>
    </source>
</reference>
<comment type="caution">
    <text evidence="2">The sequence shown here is derived from an EMBL/GenBank/DDBJ whole genome shotgun (WGS) entry which is preliminary data.</text>
</comment>
<evidence type="ECO:0000259" key="1">
    <source>
        <dbReference type="Pfam" id="PF00535"/>
    </source>
</evidence>
<dbReference type="CDD" id="cd04196">
    <property type="entry name" value="GT_2_like_d"/>
    <property type="match status" value="1"/>
</dbReference>
<dbReference type="GO" id="GO:0016758">
    <property type="term" value="F:hexosyltransferase activity"/>
    <property type="evidence" value="ECO:0007669"/>
    <property type="project" value="UniProtKB-ARBA"/>
</dbReference>
<dbReference type="PANTHER" id="PTHR22916:SF3">
    <property type="entry name" value="UDP-GLCNAC:BETAGAL BETA-1,3-N-ACETYLGLUCOSAMINYLTRANSFERASE-LIKE PROTEIN 1"/>
    <property type="match status" value="1"/>
</dbReference>
<dbReference type="PANTHER" id="PTHR22916">
    <property type="entry name" value="GLYCOSYLTRANSFERASE"/>
    <property type="match status" value="1"/>
</dbReference>
<dbReference type="AlphaFoldDB" id="A0A841APK1"/>
<feature type="domain" description="Glycosyltransferase 2-like" evidence="1">
    <location>
        <begin position="7"/>
        <end position="120"/>
    </location>
</feature>
<keyword evidence="3" id="KW-1185">Reference proteome</keyword>
<dbReference type="RefSeq" id="WP_184238167.1">
    <property type="nucleotide sequence ID" value="NZ_JACHMJ010000001.1"/>
</dbReference>
<dbReference type="InterPro" id="IPR001173">
    <property type="entry name" value="Glyco_trans_2-like"/>
</dbReference>
<dbReference type="EMBL" id="JACHMJ010000001">
    <property type="protein sequence ID" value="MBB5844224.1"/>
    <property type="molecule type" value="Genomic_DNA"/>
</dbReference>
<evidence type="ECO:0000313" key="2">
    <source>
        <dbReference type="EMBL" id="MBB5844224.1"/>
    </source>
</evidence>
<evidence type="ECO:0000313" key="3">
    <source>
        <dbReference type="Proteomes" id="UP000536685"/>
    </source>
</evidence>
<accession>A0A841APK1</accession>
<dbReference type="Gene3D" id="3.90.550.10">
    <property type="entry name" value="Spore Coat Polysaccharide Biosynthesis Protein SpsA, Chain A"/>
    <property type="match status" value="1"/>
</dbReference>